<feature type="domain" description="PAC" evidence="7">
    <location>
        <begin position="609"/>
        <end position="663"/>
    </location>
</feature>
<evidence type="ECO:0000259" key="6">
    <source>
        <dbReference type="PROSITE" id="PS50112"/>
    </source>
</evidence>
<dbReference type="CDD" id="cd00130">
    <property type="entry name" value="PAS"/>
    <property type="match status" value="5"/>
</dbReference>
<dbReference type="EMBL" id="JBHSBW010000013">
    <property type="protein sequence ID" value="MFC4213027.1"/>
    <property type="molecule type" value="Genomic_DNA"/>
</dbReference>
<comment type="catalytic activity">
    <reaction evidence="1">
        <text>ATP + protein L-histidine = ADP + protein N-phospho-L-histidine.</text>
        <dbReference type="EC" id="2.7.13.3"/>
    </reaction>
</comment>
<dbReference type="PANTHER" id="PTHR43304:SF1">
    <property type="entry name" value="PAC DOMAIN-CONTAINING PROTEIN"/>
    <property type="match status" value="1"/>
</dbReference>
<name>A0ABV8PFC9_9SPHI</name>
<dbReference type="Pfam" id="PF08448">
    <property type="entry name" value="PAS_4"/>
    <property type="match status" value="1"/>
</dbReference>
<dbReference type="Gene3D" id="3.30.450.40">
    <property type="match status" value="1"/>
</dbReference>
<protein>
    <recommendedName>
        <fullName evidence="2">histidine kinase</fullName>
        <ecNumber evidence="2">2.7.13.3</ecNumber>
    </recommendedName>
</protein>
<sequence length="1267" mass="144808">MELHTRKDSGQAISMFSLLLRDISLPAIAIEVDKSLLYIVAHNKLLEDWGKTIGSASILNTIKEFYDTAEGKNLSSNVLETARSQGNNSCHLRFPRHFIAGKEIKFIAETLYLVRENDCSYLLQTFKNYEETFLDQENLSSKGIENLSPNFAIQEWNQELPVQVTKVLDCFPDIICTIDSMGFYASVNLACNKILGYHPALLEKKLVKDFVTKDYQAGFEQFLLRVMSGKQTTVYENEMLHASGEVLSMIWSASWNAKDELMYCTFREAAEKVGSEQRLIESEKRFRALVHDGSDMIAILDETANYLYVSPSSKTVLDLDAQSFIGRNAFEYIHPDDIEKANQEFASAAGQKKVSLSPFRFRHNNGSWRWVQTIITDLRDSPAVRGFVANSRDVTNTIEIQSELLISNERYSYVGKATSDAIWDWDLRSDSIRWGEGFTKLFGYAQTMLNSDRETWKNTIHPLDVARVLDSLNKFLSSERSNWREDYKFLKANGEYAHVVDKGYVIRDSHGKAIRMIGAVQDITLRKNEEARLRVLESVVTNTVDAVLVADIQPSGELRTKISFVNHAFEEMTGYCSKDVIGHSPWFLQGSGTDKTELKKLMASIKDNKSYMGTITNYKKDGTQIWVSYSATPVADSRGNYAHWIAILRDVSLQKRTELQQTLLADISLIFNNSLGFKETLRKVLVNISAYGRFGFAAIWTKDPILDKLQLSASYFADEVVKASADPRISMQQGDIFAEQIRVNPFWTTFNLDSDSILDQPTSIKLVLGIPLFHHKSIVGVLLIGSMKSDNPRILDIPTDLDKHLGTELHRKRLERDLYHIFNVAPDIIAISDFSGNFKKLNPAASKVLGYSMKELLSHPFNHFLHPEDRQATVKELDKIRRSGKAYYIEERYLTAEGRTKWLAWTSQPLAKEKLIYSVAKDITEKKELEDLLQSSNSLARIGSWELSYPDGIVSWSKITREILNAQQDDFLSAESPFGRLRFEQDEEGMKEKIARCFSLGEPWDETVQIITYSGDCKWVRTIGSREFVGGKCLRLYGSLQDINLQRQTEISVEEARVALEESEKRYSELFHLSPLPMWVYEFDTLKFLDVNQTAVVNYGYSREEFLNMDIRDIRPEEDLYKLDAALKETRMTDCSAFQGTFRHRRKNGEIMHVDIQSNIIVFKGRKAKIIVSTDITERLQQFQAIQLRNDRLREIAWIQSHKVRAPLAKIMGLVNLLTMKPSVSAETLRLITYIDQSANELDEVIMEVTKKSEELNRLDEEGYVDG</sequence>
<dbReference type="NCBIfam" id="TIGR00229">
    <property type="entry name" value="sensory_box"/>
    <property type="match status" value="6"/>
</dbReference>
<dbReference type="PANTHER" id="PTHR43304">
    <property type="entry name" value="PHYTOCHROME-LIKE PROTEIN CPH1"/>
    <property type="match status" value="1"/>
</dbReference>
<dbReference type="InterPro" id="IPR013655">
    <property type="entry name" value="PAS_fold_3"/>
</dbReference>
<dbReference type="InterPro" id="IPR035965">
    <property type="entry name" value="PAS-like_dom_sf"/>
</dbReference>
<dbReference type="Pfam" id="PF08447">
    <property type="entry name" value="PAS_3"/>
    <property type="match status" value="3"/>
</dbReference>
<dbReference type="RefSeq" id="WP_378987682.1">
    <property type="nucleotide sequence ID" value="NZ_JBHSBW010000013.1"/>
</dbReference>
<feature type="domain" description="PAC" evidence="7">
    <location>
        <begin position="483"/>
        <end position="535"/>
    </location>
</feature>
<dbReference type="Proteomes" id="UP001595789">
    <property type="component" value="Unassembled WGS sequence"/>
</dbReference>
<reference evidence="9" key="1">
    <citation type="journal article" date="2019" name="Int. J. Syst. Evol. Microbiol.">
        <title>The Global Catalogue of Microorganisms (GCM) 10K type strain sequencing project: providing services to taxonomists for standard genome sequencing and annotation.</title>
        <authorList>
            <consortium name="The Broad Institute Genomics Platform"/>
            <consortium name="The Broad Institute Genome Sequencing Center for Infectious Disease"/>
            <person name="Wu L."/>
            <person name="Ma J."/>
        </authorList>
    </citation>
    <scope>NUCLEOTIDE SEQUENCE [LARGE SCALE GENOMIC DNA]</scope>
    <source>
        <strain evidence="9">CCM 8691</strain>
    </source>
</reference>
<feature type="domain" description="PAS" evidence="6">
    <location>
        <begin position="1063"/>
        <end position="1134"/>
    </location>
</feature>
<proteinExistence type="predicted"/>
<evidence type="ECO:0000256" key="1">
    <source>
        <dbReference type="ARBA" id="ARBA00000085"/>
    </source>
</evidence>
<feature type="domain" description="PAC" evidence="7">
    <location>
        <begin position="355"/>
        <end position="406"/>
    </location>
</feature>
<dbReference type="SUPFAM" id="SSF55785">
    <property type="entry name" value="PYP-like sensor domain (PAS domain)"/>
    <property type="match status" value="7"/>
</dbReference>
<dbReference type="SUPFAM" id="SSF47384">
    <property type="entry name" value="Homodimeric domain of signal transducing histidine kinase"/>
    <property type="match status" value="1"/>
</dbReference>
<dbReference type="PROSITE" id="PS50112">
    <property type="entry name" value="PAS"/>
    <property type="match status" value="5"/>
</dbReference>
<keyword evidence="5" id="KW-0418">Kinase</keyword>
<evidence type="ECO:0000256" key="2">
    <source>
        <dbReference type="ARBA" id="ARBA00012438"/>
    </source>
</evidence>
<dbReference type="Gene3D" id="3.30.450.20">
    <property type="entry name" value="PAS domain"/>
    <property type="match status" value="7"/>
</dbReference>
<evidence type="ECO:0000256" key="4">
    <source>
        <dbReference type="ARBA" id="ARBA00022679"/>
    </source>
</evidence>
<accession>A0ABV8PFC9</accession>
<keyword evidence="3" id="KW-0597">Phosphoprotein</keyword>
<dbReference type="InterPro" id="IPR000700">
    <property type="entry name" value="PAS-assoc_C"/>
</dbReference>
<comment type="caution">
    <text evidence="8">The sequence shown here is derived from an EMBL/GenBank/DDBJ whole genome shotgun (WGS) entry which is preliminary data.</text>
</comment>
<evidence type="ECO:0000256" key="5">
    <source>
        <dbReference type="ARBA" id="ARBA00022777"/>
    </source>
</evidence>
<dbReference type="InterPro" id="IPR001610">
    <property type="entry name" value="PAC"/>
</dbReference>
<dbReference type="InterPro" id="IPR013656">
    <property type="entry name" value="PAS_4"/>
</dbReference>
<dbReference type="EC" id="2.7.13.3" evidence="2"/>
<feature type="domain" description="PAS" evidence="6">
    <location>
        <begin position="407"/>
        <end position="479"/>
    </location>
</feature>
<keyword evidence="9" id="KW-1185">Reference proteome</keyword>
<dbReference type="InterPro" id="IPR000014">
    <property type="entry name" value="PAS"/>
</dbReference>
<dbReference type="InterPro" id="IPR052162">
    <property type="entry name" value="Sensor_kinase/Photoreceptor"/>
</dbReference>
<organism evidence="8 9">
    <name type="scientific">Pedobacter lithocola</name>
    <dbReference type="NCBI Taxonomy" id="1908239"/>
    <lineage>
        <taxon>Bacteria</taxon>
        <taxon>Pseudomonadati</taxon>
        <taxon>Bacteroidota</taxon>
        <taxon>Sphingobacteriia</taxon>
        <taxon>Sphingobacteriales</taxon>
        <taxon>Sphingobacteriaceae</taxon>
        <taxon>Pedobacter</taxon>
    </lineage>
</organism>
<dbReference type="PROSITE" id="PS50113">
    <property type="entry name" value="PAC"/>
    <property type="match status" value="3"/>
</dbReference>
<evidence type="ECO:0000313" key="8">
    <source>
        <dbReference type="EMBL" id="MFC4213027.1"/>
    </source>
</evidence>
<feature type="domain" description="PAS" evidence="6">
    <location>
        <begin position="814"/>
        <end position="884"/>
    </location>
</feature>
<dbReference type="Pfam" id="PF13426">
    <property type="entry name" value="PAS_9"/>
    <property type="match status" value="2"/>
</dbReference>
<evidence type="ECO:0000313" key="9">
    <source>
        <dbReference type="Proteomes" id="UP001595789"/>
    </source>
</evidence>
<dbReference type="SMART" id="SM00086">
    <property type="entry name" value="PAC"/>
    <property type="match status" value="6"/>
</dbReference>
<dbReference type="InterPro" id="IPR036097">
    <property type="entry name" value="HisK_dim/P_sf"/>
</dbReference>
<dbReference type="SMART" id="SM00091">
    <property type="entry name" value="PAS"/>
    <property type="match status" value="7"/>
</dbReference>
<gene>
    <name evidence="8" type="ORF">ACFOWA_17660</name>
</gene>
<dbReference type="SUPFAM" id="SSF55781">
    <property type="entry name" value="GAF domain-like"/>
    <property type="match status" value="1"/>
</dbReference>
<keyword evidence="4" id="KW-0808">Transferase</keyword>
<evidence type="ECO:0000256" key="3">
    <source>
        <dbReference type="ARBA" id="ARBA00022553"/>
    </source>
</evidence>
<feature type="domain" description="PAS" evidence="6">
    <location>
        <begin position="532"/>
        <end position="584"/>
    </location>
</feature>
<evidence type="ECO:0000259" key="7">
    <source>
        <dbReference type="PROSITE" id="PS50113"/>
    </source>
</evidence>
<feature type="domain" description="PAS" evidence="6">
    <location>
        <begin position="282"/>
        <end position="352"/>
    </location>
</feature>
<dbReference type="InterPro" id="IPR029016">
    <property type="entry name" value="GAF-like_dom_sf"/>
</dbReference>